<evidence type="ECO:0000313" key="4">
    <source>
        <dbReference type="Proteomes" id="UP000623269"/>
    </source>
</evidence>
<name>A0A8J7HCM9_9FIRM</name>
<dbReference type="SUPFAM" id="SSF53254">
    <property type="entry name" value="Phosphoglycerate mutase-like"/>
    <property type="match status" value="1"/>
</dbReference>
<keyword evidence="4" id="KW-1185">Reference proteome</keyword>
<proteinExistence type="predicted"/>
<dbReference type="PANTHER" id="PTHR48100:SF1">
    <property type="entry name" value="HISTIDINE PHOSPHATASE FAMILY PROTEIN-RELATED"/>
    <property type="match status" value="1"/>
</dbReference>
<dbReference type="SMART" id="SM00855">
    <property type="entry name" value="PGAM"/>
    <property type="match status" value="1"/>
</dbReference>
<comment type="caution">
    <text evidence="3">The sequence shown here is derived from an EMBL/GenBank/DDBJ whole genome shotgun (WGS) entry which is preliminary data.</text>
</comment>
<dbReference type="InterPro" id="IPR013078">
    <property type="entry name" value="His_Pase_superF_clade-1"/>
</dbReference>
<protein>
    <submittedName>
        <fullName evidence="3">Histidine phosphatase family protein</fullName>
    </submittedName>
</protein>
<dbReference type="GO" id="GO:0016791">
    <property type="term" value="F:phosphatase activity"/>
    <property type="evidence" value="ECO:0007669"/>
    <property type="project" value="TreeGrafter"/>
</dbReference>
<evidence type="ECO:0000256" key="1">
    <source>
        <dbReference type="PIRSR" id="PIRSR613078-1"/>
    </source>
</evidence>
<evidence type="ECO:0000313" key="3">
    <source>
        <dbReference type="EMBL" id="MBH1942251.1"/>
    </source>
</evidence>
<sequence length="209" mass="24365">MVNLYLIRHGRQNSSLCNVDVELSTEGRAQAEQLRERLTRYNIDALYSSNLIRAVETAKIINQSLHLPHMIKEELREISFGFMEGKSDEYNNEHYKDFKEEQYKLLEDIPYPGGENGTSVYERAMPVIQELVQGDKKNIVVVTHGGTIRVLLAALFGKNQAKRFLFGVSLENTSITQLVYHPDYDRFYLERFNDFAHLESHPKLLRRNW</sequence>
<feature type="active site" description="Tele-phosphohistidine intermediate" evidence="1">
    <location>
        <position position="9"/>
    </location>
</feature>
<dbReference type="PANTHER" id="PTHR48100">
    <property type="entry name" value="BROAD-SPECIFICITY PHOSPHATASE YOR283W-RELATED"/>
    <property type="match status" value="1"/>
</dbReference>
<dbReference type="InterPro" id="IPR050275">
    <property type="entry name" value="PGM_Phosphatase"/>
</dbReference>
<dbReference type="InterPro" id="IPR029033">
    <property type="entry name" value="His_PPase_superfam"/>
</dbReference>
<reference evidence="3" key="1">
    <citation type="submission" date="2020-12" db="EMBL/GenBank/DDBJ databases">
        <title>M. sibirica DSM 26468T genome.</title>
        <authorList>
            <person name="Thieme N."/>
            <person name="Rettenmaier R."/>
            <person name="Zverlov V."/>
            <person name="Liebl W."/>
        </authorList>
    </citation>
    <scope>NUCLEOTIDE SEQUENCE</scope>
    <source>
        <strain evidence="3">DSM 26468</strain>
    </source>
</reference>
<dbReference type="Proteomes" id="UP000623269">
    <property type="component" value="Unassembled WGS sequence"/>
</dbReference>
<dbReference type="Gene3D" id="3.40.50.1240">
    <property type="entry name" value="Phosphoglycerate mutase-like"/>
    <property type="match status" value="1"/>
</dbReference>
<accession>A0A8J7HCM9</accession>
<feature type="active site" description="Proton donor/acceptor" evidence="1">
    <location>
        <position position="77"/>
    </location>
</feature>
<dbReference type="Pfam" id="PF00300">
    <property type="entry name" value="His_Phos_1"/>
    <property type="match status" value="1"/>
</dbReference>
<dbReference type="RefSeq" id="WP_197662500.1">
    <property type="nucleotide sequence ID" value="NZ_JAEAGR010000018.1"/>
</dbReference>
<gene>
    <name evidence="3" type="ORF">I5677_15225</name>
</gene>
<dbReference type="CDD" id="cd07067">
    <property type="entry name" value="HP_PGM_like"/>
    <property type="match status" value="1"/>
</dbReference>
<dbReference type="AlphaFoldDB" id="A0A8J7HCM9"/>
<dbReference type="EMBL" id="JAEAGR010000018">
    <property type="protein sequence ID" value="MBH1942251.1"/>
    <property type="molecule type" value="Genomic_DNA"/>
</dbReference>
<feature type="binding site" evidence="2">
    <location>
        <position position="53"/>
    </location>
    <ligand>
        <name>substrate</name>
    </ligand>
</feature>
<dbReference type="GO" id="GO:0005737">
    <property type="term" value="C:cytoplasm"/>
    <property type="evidence" value="ECO:0007669"/>
    <property type="project" value="TreeGrafter"/>
</dbReference>
<organism evidence="3 4">
    <name type="scientific">Mobilitalea sibirica</name>
    <dbReference type="NCBI Taxonomy" id="1462919"/>
    <lineage>
        <taxon>Bacteria</taxon>
        <taxon>Bacillati</taxon>
        <taxon>Bacillota</taxon>
        <taxon>Clostridia</taxon>
        <taxon>Lachnospirales</taxon>
        <taxon>Lachnospiraceae</taxon>
        <taxon>Mobilitalea</taxon>
    </lineage>
</organism>
<evidence type="ECO:0000256" key="2">
    <source>
        <dbReference type="PIRSR" id="PIRSR613078-2"/>
    </source>
</evidence>